<accession>A0A2G6KCS8</accession>
<reference evidence="1 2" key="1">
    <citation type="submission" date="2017-10" db="EMBL/GenBank/DDBJ databases">
        <title>Novel microbial diversity and functional potential in the marine mammal oral microbiome.</title>
        <authorList>
            <person name="Dudek N.K."/>
            <person name="Sun C.L."/>
            <person name="Burstein D."/>
            <person name="Kantor R.S."/>
            <person name="Aliaga Goltsman D.S."/>
            <person name="Bik E.M."/>
            <person name="Thomas B.C."/>
            <person name="Banfield J.F."/>
            <person name="Relman D.A."/>
        </authorList>
    </citation>
    <scope>NUCLEOTIDE SEQUENCE [LARGE SCALE GENOMIC DNA]</scope>
    <source>
        <strain evidence="1">DOLJORAL78_47_16</strain>
    </source>
</reference>
<dbReference type="EMBL" id="PDSK01000102">
    <property type="protein sequence ID" value="PIE33180.1"/>
    <property type="molecule type" value="Genomic_DNA"/>
</dbReference>
<evidence type="ECO:0000313" key="2">
    <source>
        <dbReference type="Proteomes" id="UP000230821"/>
    </source>
</evidence>
<organism evidence="1 2">
    <name type="scientific">candidate division KSB3 bacterium</name>
    <dbReference type="NCBI Taxonomy" id="2044937"/>
    <lineage>
        <taxon>Bacteria</taxon>
        <taxon>candidate division KSB3</taxon>
    </lineage>
</organism>
<protein>
    <submittedName>
        <fullName evidence="1">Uncharacterized protein</fullName>
    </submittedName>
</protein>
<dbReference type="SUPFAM" id="SSF141371">
    <property type="entry name" value="PilZ domain-like"/>
    <property type="match status" value="1"/>
</dbReference>
<proteinExistence type="predicted"/>
<gene>
    <name evidence="1" type="ORF">CSA56_12700</name>
</gene>
<dbReference type="AlphaFoldDB" id="A0A2G6KCS8"/>
<evidence type="ECO:0000313" key="1">
    <source>
        <dbReference type="EMBL" id="PIE33180.1"/>
    </source>
</evidence>
<dbReference type="Proteomes" id="UP000230821">
    <property type="component" value="Unassembled WGS sequence"/>
</dbReference>
<sequence>MKDVSVLFSVGTRRFSASCLPDEEDMKHYKLPERRTCQRFPLQLPLKLFIPDSSSGNHVDATAINMCINGIYCTVNRYLSVFDKLLVTLVNPAHDRIPPHVISEIEGVVVRVEPEQPEEQRNTYNIALYFSKVTEQQQQALYEFMFHHTGQN</sequence>
<name>A0A2G6KCS8_9BACT</name>
<comment type="caution">
    <text evidence="1">The sequence shown here is derived from an EMBL/GenBank/DDBJ whole genome shotgun (WGS) entry which is preliminary data.</text>
</comment>